<evidence type="ECO:0000256" key="2">
    <source>
        <dbReference type="SAM" id="Phobius"/>
    </source>
</evidence>
<evidence type="ECO:0000313" key="4">
    <source>
        <dbReference type="Proteomes" id="UP000287502"/>
    </source>
</evidence>
<dbReference type="OrthoDB" id="9791671at2"/>
<dbReference type="EMBL" id="CP035108">
    <property type="protein sequence ID" value="QAR34243.1"/>
    <property type="molecule type" value="Genomic_DNA"/>
</dbReference>
<dbReference type="InterPro" id="IPR036034">
    <property type="entry name" value="PDZ_sf"/>
</dbReference>
<dbReference type="SUPFAM" id="SSF50156">
    <property type="entry name" value="PDZ domain-like"/>
    <property type="match status" value="1"/>
</dbReference>
<dbReference type="AlphaFoldDB" id="A0A410K1L1"/>
<evidence type="ECO:0000256" key="1">
    <source>
        <dbReference type="SAM" id="MobiDB-lite"/>
    </source>
</evidence>
<reference evidence="3 4" key="1">
    <citation type="submission" date="2019-01" db="EMBL/GenBank/DDBJ databases">
        <title>Geovibrio thiophilus DSM 11263, complete genome.</title>
        <authorList>
            <person name="Spring S."/>
            <person name="Bunk B."/>
            <person name="Sproer C."/>
        </authorList>
    </citation>
    <scope>NUCLEOTIDE SEQUENCE [LARGE SCALE GENOMIC DNA]</scope>
    <source>
        <strain evidence="3 4">DSM 11263</strain>
    </source>
</reference>
<feature type="region of interest" description="Disordered" evidence="1">
    <location>
        <begin position="159"/>
        <end position="186"/>
    </location>
</feature>
<keyword evidence="4" id="KW-1185">Reference proteome</keyword>
<organism evidence="3 4">
    <name type="scientific">Geovibrio thiophilus</name>
    <dbReference type="NCBI Taxonomy" id="139438"/>
    <lineage>
        <taxon>Bacteria</taxon>
        <taxon>Pseudomonadati</taxon>
        <taxon>Deferribacterota</taxon>
        <taxon>Deferribacteres</taxon>
        <taxon>Deferribacterales</taxon>
        <taxon>Geovibrionaceae</taxon>
        <taxon>Geovibrio</taxon>
    </lineage>
</organism>
<sequence>MNTIKIPWFIYPVLAAFSFAWLVTGYISYSHTPTVMEGIKLGGKKSAAVKTADISVITEKNIFSLKTASAGSSETFVTENGETVTAPPPRNIKLIGILLGHGHKSYAFFDLDGEKVLLAVGETFSGVKLEHLDKVSGTVLTATGRTKLELYSAGSVLQSAQSAPAPSGDESSGDEPEPGDMTPTEKVSMTRADFVSNLGDINNIIKSVLMRPYEKDGQIVGFRLSRMTKDSVLRNLGLKNGDAIMRINGEELKSPEVLFSMLSSVENVSAVTLDLERAGQKKTIFVEIN</sequence>
<accession>A0A410K1L1</accession>
<name>A0A410K1L1_9BACT</name>
<dbReference type="Gene3D" id="2.30.42.10">
    <property type="match status" value="1"/>
</dbReference>
<keyword evidence="2" id="KW-1133">Transmembrane helix</keyword>
<protein>
    <recommendedName>
        <fullName evidence="5">Type II secretion system protein GspC N-terminal domain-containing protein</fullName>
    </recommendedName>
</protein>
<dbReference type="Proteomes" id="UP000287502">
    <property type="component" value="Chromosome"/>
</dbReference>
<proteinExistence type="predicted"/>
<gene>
    <name evidence="3" type="ORF">EP073_12760</name>
</gene>
<evidence type="ECO:0000313" key="3">
    <source>
        <dbReference type="EMBL" id="QAR34243.1"/>
    </source>
</evidence>
<keyword evidence="2" id="KW-0812">Transmembrane</keyword>
<dbReference type="KEGG" id="gtl:EP073_12760"/>
<feature type="transmembrane region" description="Helical" evidence="2">
    <location>
        <begin position="6"/>
        <end position="29"/>
    </location>
</feature>
<dbReference type="RefSeq" id="WP_128467548.1">
    <property type="nucleotide sequence ID" value="NZ_CP035108.1"/>
</dbReference>
<keyword evidence="2" id="KW-0472">Membrane</keyword>
<evidence type="ECO:0008006" key="5">
    <source>
        <dbReference type="Google" id="ProtNLM"/>
    </source>
</evidence>